<gene>
    <name evidence="1" type="ORF">METZ01_LOCUS370709</name>
</gene>
<evidence type="ECO:0000313" key="1">
    <source>
        <dbReference type="EMBL" id="SVD17855.1"/>
    </source>
</evidence>
<dbReference type="SUPFAM" id="SSF158682">
    <property type="entry name" value="TerB-like"/>
    <property type="match status" value="1"/>
</dbReference>
<protein>
    <recommendedName>
        <fullName evidence="2">Co-chaperone DjlA N-terminal domain-containing protein</fullName>
    </recommendedName>
</protein>
<name>A0A382T7V6_9ZZZZ</name>
<dbReference type="CDD" id="cd07177">
    <property type="entry name" value="terB_like"/>
    <property type="match status" value="1"/>
</dbReference>
<dbReference type="EMBL" id="UINC01134359">
    <property type="protein sequence ID" value="SVD17855.1"/>
    <property type="molecule type" value="Genomic_DNA"/>
</dbReference>
<evidence type="ECO:0008006" key="2">
    <source>
        <dbReference type="Google" id="ProtNLM"/>
    </source>
</evidence>
<dbReference type="AlphaFoldDB" id="A0A382T7V6"/>
<sequence>MSSTVTIFKDLYLQVCAETKTYLNEKTLQSIFSTFPSLIVADSDGNFDKDEKGYLLNISKNLVPEDINDDEEKELCVAEIYSVSISLLLNKDKWEDKIFNLIRSEINNSPDDKELIESMMLGMASASEGTSEIEEQTINRIREKLF</sequence>
<reference evidence="1" key="1">
    <citation type="submission" date="2018-05" db="EMBL/GenBank/DDBJ databases">
        <authorList>
            <person name="Lanie J.A."/>
            <person name="Ng W.-L."/>
            <person name="Kazmierczak K.M."/>
            <person name="Andrzejewski T.M."/>
            <person name="Davidsen T.M."/>
            <person name="Wayne K.J."/>
            <person name="Tettelin H."/>
            <person name="Glass J.I."/>
            <person name="Rusch D."/>
            <person name="Podicherti R."/>
            <person name="Tsui H.-C.T."/>
            <person name="Winkler M.E."/>
        </authorList>
    </citation>
    <scope>NUCLEOTIDE SEQUENCE</scope>
</reference>
<proteinExistence type="predicted"/>
<accession>A0A382T7V6</accession>
<dbReference type="Gene3D" id="1.10.3680.10">
    <property type="entry name" value="TerB-like"/>
    <property type="match status" value="1"/>
</dbReference>
<dbReference type="InterPro" id="IPR029024">
    <property type="entry name" value="TerB-like"/>
</dbReference>
<organism evidence="1">
    <name type="scientific">marine metagenome</name>
    <dbReference type="NCBI Taxonomy" id="408172"/>
    <lineage>
        <taxon>unclassified sequences</taxon>
        <taxon>metagenomes</taxon>
        <taxon>ecological metagenomes</taxon>
    </lineage>
</organism>